<comment type="caution">
    <text evidence="4">The sequence shown here is derived from an EMBL/GenBank/DDBJ whole genome shotgun (WGS) entry which is preliminary data.</text>
</comment>
<dbReference type="PANTHER" id="PTHR43392:SF2">
    <property type="entry name" value="AAA-TYPE ATPASE FAMILY PROTEIN _ ANKYRIN REPEAT FAMILY PROTEIN"/>
    <property type="match status" value="1"/>
</dbReference>
<evidence type="ECO:0000256" key="1">
    <source>
        <dbReference type="SAM" id="Coils"/>
    </source>
</evidence>
<dbReference type="InParanoid" id="A0A7C8ISR2"/>
<dbReference type="Gene3D" id="3.40.50.300">
    <property type="entry name" value="P-loop containing nucleotide triphosphate hydrolases"/>
    <property type="match status" value="2"/>
</dbReference>
<evidence type="ECO:0000313" key="4">
    <source>
        <dbReference type="EMBL" id="KAF2968903.1"/>
    </source>
</evidence>
<dbReference type="Proteomes" id="UP000481858">
    <property type="component" value="Unassembled WGS sequence"/>
</dbReference>
<feature type="domain" description="ATPase AAA-type core" evidence="3">
    <location>
        <begin position="138"/>
        <end position="243"/>
    </location>
</feature>
<accession>A0A7C8ISR2</accession>
<feature type="region of interest" description="Disordered" evidence="2">
    <location>
        <begin position="672"/>
        <end position="693"/>
    </location>
</feature>
<sequence>MKNNLDYLPRYEQICYSVLSSNAALGDCLGVEGQTTSNLDGGNHKGSRGFGNARAVGNLLTRIRHRRAYRLAREKRYSLSPDYFFFTQEDLIRPDLSVAAKKCEAWVGLQEYIGLEHVKQCVERLIGMIKINYQRELPPGTGKTMVLKLYGRILADLGYLNRGDVALKNPADFIGECLGKSEAKTKKILDAIVGKILVIDEAYMLDAGDPHKEQDKFKTGVIDTIVSMVQGVPGEDRPIILVGYEDKIRDMFHNRPLATLSHRTAISILRMKLREQDLQATHEAIGVARDMFERALMRPNPTNAGEVDKVLATAKWNYQTRQSLIPIEQQTYSPKLEAVDFDPAFDRGVQPHVDCRKMLEGWVHKSVIDKLVGYQNRCLEARRHGLNPRDQVPTNFVFKGFSGTGKTTTAQQMGKIFYGMGFLSTDNVVECSAADLLGQYVGQTAPKTKKKLRDGLGHVLFIDEAYRLASGSFAAEAVEELILFLSQPANAGKMVVILAGLTADMNYLMTRYPSLPGLFPDEIVFHHIPPDECVTLLARYLEKSGFSSQGEFITTPSSEDYRRVRRLFYVLSVVPGWSNARDIKNLSKEIIGQFLEKSTGIRMQDKRLSASLVTDCMRRMIEERKRLLMDLANGTALPERPQLGADNMLPSSGPAICVPGAGANNCAVDTNQAVSSQSQSHTSPQARAPAAPIYTHVEAINTRAGDDESEEDDEPGDMISCEDNVADSVWYEVCEARRAQELQRKEIKAKIGDIEEQLDDMRASGDGGSDWTSRCDAIRDQLTSIQTKMQNEQKPFDALEQMGRCVAGFCWYKVAGGYRCEGGSHYVADGELSAKMK</sequence>
<gene>
    <name evidence="4" type="ORF">GQX73_g4674</name>
</gene>
<keyword evidence="1" id="KW-0175">Coiled coil</keyword>
<evidence type="ECO:0000256" key="2">
    <source>
        <dbReference type="SAM" id="MobiDB-lite"/>
    </source>
</evidence>
<dbReference type="InterPro" id="IPR050773">
    <property type="entry name" value="CbxX/CfxQ_RuBisCO_ESX"/>
</dbReference>
<reference evidence="4 5" key="1">
    <citation type="submission" date="2019-12" db="EMBL/GenBank/DDBJ databases">
        <title>Draft genome sequence of the ascomycete Xylaria multiplex DSM 110363.</title>
        <authorList>
            <person name="Buettner E."/>
            <person name="Kellner H."/>
        </authorList>
    </citation>
    <scope>NUCLEOTIDE SEQUENCE [LARGE SCALE GENOMIC DNA]</scope>
    <source>
        <strain evidence="4 5">DSM 110363</strain>
    </source>
</reference>
<feature type="domain" description="ATPase AAA-type core" evidence="3">
    <location>
        <begin position="398"/>
        <end position="502"/>
    </location>
</feature>
<organism evidence="4 5">
    <name type="scientific">Xylaria multiplex</name>
    <dbReference type="NCBI Taxonomy" id="323545"/>
    <lineage>
        <taxon>Eukaryota</taxon>
        <taxon>Fungi</taxon>
        <taxon>Dikarya</taxon>
        <taxon>Ascomycota</taxon>
        <taxon>Pezizomycotina</taxon>
        <taxon>Sordariomycetes</taxon>
        <taxon>Xylariomycetidae</taxon>
        <taxon>Xylariales</taxon>
        <taxon>Xylariaceae</taxon>
        <taxon>Xylaria</taxon>
    </lineage>
</organism>
<dbReference type="EMBL" id="WUBL01000044">
    <property type="protein sequence ID" value="KAF2968903.1"/>
    <property type="molecule type" value="Genomic_DNA"/>
</dbReference>
<dbReference type="AlphaFoldDB" id="A0A7C8ISR2"/>
<dbReference type="GO" id="GO:0005524">
    <property type="term" value="F:ATP binding"/>
    <property type="evidence" value="ECO:0007669"/>
    <property type="project" value="InterPro"/>
</dbReference>
<dbReference type="GO" id="GO:0016887">
    <property type="term" value="F:ATP hydrolysis activity"/>
    <property type="evidence" value="ECO:0007669"/>
    <property type="project" value="InterPro"/>
</dbReference>
<evidence type="ECO:0000259" key="3">
    <source>
        <dbReference type="Pfam" id="PF00004"/>
    </source>
</evidence>
<dbReference type="PANTHER" id="PTHR43392">
    <property type="entry name" value="AAA-TYPE ATPASE FAMILY PROTEIN / ANKYRIN REPEAT FAMILY PROTEIN"/>
    <property type="match status" value="1"/>
</dbReference>
<protein>
    <recommendedName>
        <fullName evidence="3">ATPase AAA-type core domain-containing protein</fullName>
    </recommendedName>
</protein>
<dbReference type="Gene3D" id="1.10.8.60">
    <property type="match status" value="1"/>
</dbReference>
<dbReference type="Pfam" id="PF00004">
    <property type="entry name" value="AAA"/>
    <property type="match status" value="2"/>
</dbReference>
<dbReference type="InterPro" id="IPR003959">
    <property type="entry name" value="ATPase_AAA_core"/>
</dbReference>
<evidence type="ECO:0000313" key="5">
    <source>
        <dbReference type="Proteomes" id="UP000481858"/>
    </source>
</evidence>
<dbReference type="CDD" id="cd00009">
    <property type="entry name" value="AAA"/>
    <property type="match status" value="1"/>
</dbReference>
<keyword evidence="5" id="KW-1185">Reference proteome</keyword>
<feature type="compositionally biased region" description="Polar residues" evidence="2">
    <location>
        <begin position="672"/>
        <end position="685"/>
    </location>
</feature>
<dbReference type="InterPro" id="IPR027417">
    <property type="entry name" value="P-loop_NTPase"/>
</dbReference>
<dbReference type="OrthoDB" id="2423195at2759"/>
<proteinExistence type="predicted"/>
<feature type="coiled-coil region" evidence="1">
    <location>
        <begin position="737"/>
        <end position="764"/>
    </location>
</feature>
<dbReference type="SUPFAM" id="SSF52540">
    <property type="entry name" value="P-loop containing nucleoside triphosphate hydrolases"/>
    <property type="match status" value="2"/>
</dbReference>
<name>A0A7C8ISR2_9PEZI</name>